<protein>
    <submittedName>
        <fullName evidence="5">Imelysin family protein</fullName>
    </submittedName>
</protein>
<dbReference type="EMBL" id="JBHSOG010000097">
    <property type="protein sequence ID" value="MFC5771613.1"/>
    <property type="molecule type" value="Genomic_DNA"/>
</dbReference>
<organism evidence="5 6">
    <name type="scientific">Thauera sinica</name>
    <dbReference type="NCBI Taxonomy" id="2665146"/>
    <lineage>
        <taxon>Bacteria</taxon>
        <taxon>Pseudomonadati</taxon>
        <taxon>Pseudomonadota</taxon>
        <taxon>Betaproteobacteria</taxon>
        <taxon>Rhodocyclales</taxon>
        <taxon>Zoogloeaceae</taxon>
        <taxon>Thauera</taxon>
    </lineage>
</organism>
<evidence type="ECO:0000313" key="6">
    <source>
        <dbReference type="Proteomes" id="UP001595974"/>
    </source>
</evidence>
<comment type="subcellular location">
    <subcellularLocation>
        <location evidence="1">Cell envelope</location>
    </subcellularLocation>
</comment>
<reference evidence="6" key="1">
    <citation type="journal article" date="2019" name="Int. J. Syst. Evol. Microbiol.">
        <title>The Global Catalogue of Microorganisms (GCM) 10K type strain sequencing project: providing services to taxonomists for standard genome sequencing and annotation.</title>
        <authorList>
            <consortium name="The Broad Institute Genomics Platform"/>
            <consortium name="The Broad Institute Genome Sequencing Center for Infectious Disease"/>
            <person name="Wu L."/>
            <person name="Ma J."/>
        </authorList>
    </citation>
    <scope>NUCLEOTIDE SEQUENCE [LARGE SCALE GENOMIC DNA]</scope>
    <source>
        <strain evidence="6">SHR3</strain>
    </source>
</reference>
<dbReference type="PROSITE" id="PS51257">
    <property type="entry name" value="PROKAR_LIPOPROTEIN"/>
    <property type="match status" value="1"/>
</dbReference>
<keyword evidence="6" id="KW-1185">Reference proteome</keyword>
<feature type="signal peptide" evidence="3">
    <location>
        <begin position="1"/>
        <end position="21"/>
    </location>
</feature>
<evidence type="ECO:0000259" key="4">
    <source>
        <dbReference type="Pfam" id="PF09375"/>
    </source>
</evidence>
<name>A0ABW1AWA2_9RHOO</name>
<evidence type="ECO:0000256" key="2">
    <source>
        <dbReference type="ARBA" id="ARBA00022729"/>
    </source>
</evidence>
<comment type="caution">
    <text evidence="5">The sequence shown here is derived from an EMBL/GenBank/DDBJ whole genome shotgun (WGS) entry which is preliminary data.</text>
</comment>
<evidence type="ECO:0000256" key="1">
    <source>
        <dbReference type="ARBA" id="ARBA00004196"/>
    </source>
</evidence>
<gene>
    <name evidence="5" type="ORF">ACFPTN_19730</name>
</gene>
<accession>A0ABW1AWA2</accession>
<sequence length="341" mass="35682">MKLRCLCIVPVLALGAACAYAAPPAPVVAPAQWMEGLARGYLQPAYADLSASSQALADAVHESCERRDAAATAQARRQWEEAALALRRVAALPLGPAMDSRLLRRVDFWPTRPAQIETTAAGFSPDAAARVGTTARGLPALEYLLFDRGRAALATDARACAYAEWVARDVADTVRPVAEAWPAWAQAVPDAGDEEQARMLTDGVNILIGSIDTLRLKYLEKPLRAKNAAPELDAWRSGRTRAHLAAYFAGVRAGLQGAGQAYGLTAVLRGRGLLELAGRVDARVAAAEGALAALPDDLASARGRAAAATAIDALGRLQAVLGNDVAGALKVSIGFGDNDGD</sequence>
<evidence type="ECO:0000256" key="3">
    <source>
        <dbReference type="SAM" id="SignalP"/>
    </source>
</evidence>
<dbReference type="Gene3D" id="1.20.1420.20">
    <property type="entry name" value="M75 peptidase, HXXE motif"/>
    <property type="match status" value="1"/>
</dbReference>
<dbReference type="InterPro" id="IPR018976">
    <property type="entry name" value="Imelysin-like"/>
</dbReference>
<dbReference type="RefSeq" id="WP_096449489.1">
    <property type="nucleotide sequence ID" value="NZ_JBHSOG010000097.1"/>
</dbReference>
<dbReference type="Proteomes" id="UP001595974">
    <property type="component" value="Unassembled WGS sequence"/>
</dbReference>
<evidence type="ECO:0000313" key="5">
    <source>
        <dbReference type="EMBL" id="MFC5771613.1"/>
    </source>
</evidence>
<dbReference type="InterPro" id="IPR034984">
    <property type="entry name" value="Imelysin-like_IPPA"/>
</dbReference>
<dbReference type="Pfam" id="PF09375">
    <property type="entry name" value="Peptidase_M75"/>
    <property type="match status" value="1"/>
</dbReference>
<feature type="chain" id="PRO_5045457146" evidence="3">
    <location>
        <begin position="22"/>
        <end position="341"/>
    </location>
</feature>
<dbReference type="InterPro" id="IPR038352">
    <property type="entry name" value="Imelysin_sf"/>
</dbReference>
<keyword evidence="2 3" id="KW-0732">Signal</keyword>
<feature type="domain" description="Imelysin-like" evidence="4">
    <location>
        <begin position="43"/>
        <end position="320"/>
    </location>
</feature>
<proteinExistence type="predicted"/>
<dbReference type="CDD" id="cd14659">
    <property type="entry name" value="Imelysin-like_IPPA"/>
    <property type="match status" value="1"/>
</dbReference>